<dbReference type="Gene3D" id="3.30.420.10">
    <property type="entry name" value="Ribonuclease H-like superfamily/Ribonuclease H"/>
    <property type="match status" value="1"/>
</dbReference>
<dbReference type="GO" id="GO:0006313">
    <property type="term" value="P:DNA transposition"/>
    <property type="evidence" value="ECO:0007669"/>
    <property type="project" value="InterPro"/>
</dbReference>
<dbReference type="RefSeq" id="WP_151063559.1">
    <property type="nucleotide sequence ID" value="NZ_CABVPL010000007.1"/>
</dbReference>
<feature type="coiled-coil region" evidence="1">
    <location>
        <begin position="49"/>
        <end position="76"/>
    </location>
</feature>
<dbReference type="Pfam" id="PF13683">
    <property type="entry name" value="rve_3"/>
    <property type="match status" value="1"/>
</dbReference>
<dbReference type="Proteomes" id="UP000430232">
    <property type="component" value="Unassembled WGS sequence"/>
</dbReference>
<dbReference type="OrthoDB" id="9816028at2"/>
<dbReference type="InterPro" id="IPR012337">
    <property type="entry name" value="RNaseH-like_sf"/>
</dbReference>
<evidence type="ECO:0000313" key="4">
    <source>
        <dbReference type="Proteomes" id="UP000430232"/>
    </source>
</evidence>
<keyword evidence="1" id="KW-0175">Coiled coil</keyword>
<evidence type="ECO:0000259" key="2">
    <source>
        <dbReference type="PROSITE" id="PS50994"/>
    </source>
</evidence>
<dbReference type="Pfam" id="PF01527">
    <property type="entry name" value="HTH_Tnp_1"/>
    <property type="match status" value="1"/>
</dbReference>
<sequence>MKKSRFSEEQIIGVLKEADAGMKVADLCRKHGISDATFYNWRSRYGGMDVSEARRLRQLEEENQRLKRLVADQALDIQVLKDVPRKKVSSPARRREVVQQVIEQHDYSERRACALIGLNRRTFRRPAPPDADHEVRQRLRELAQERPRFGSPRLHVLLRREGLVQNHKRTERLYRAEGLSLRLKRRKKRPSHLRAVMPTPNGADERWAMDFVADALVHGRRIRMLTIIDAWNRECPHIEVDFSLTGVRVARVLEQLRQRGRCPNLIQVDNGPEFVSKALDAWAHEHGVKLQFIRPGKPVENAYIESFNGRLREECLNQHAFVSLDDARMRIEAWRTDYNSVRPHSALGQLAPDQFRQLHQPKTGEPTNLRMVYSAG</sequence>
<dbReference type="GeneID" id="99788722"/>
<dbReference type="InterPro" id="IPR036397">
    <property type="entry name" value="RNaseH_sf"/>
</dbReference>
<dbReference type="PROSITE" id="PS50994">
    <property type="entry name" value="INTEGRASE"/>
    <property type="match status" value="1"/>
</dbReference>
<evidence type="ECO:0000256" key="1">
    <source>
        <dbReference type="SAM" id="Coils"/>
    </source>
</evidence>
<comment type="caution">
    <text evidence="3">The sequence shown here is derived from an EMBL/GenBank/DDBJ whole genome shotgun (WGS) entry which is preliminary data.</text>
</comment>
<name>A0A6H9SVA0_9BURK</name>
<dbReference type="InterPro" id="IPR001584">
    <property type="entry name" value="Integrase_cat-core"/>
</dbReference>
<dbReference type="InterPro" id="IPR009057">
    <property type="entry name" value="Homeodomain-like_sf"/>
</dbReference>
<dbReference type="GO" id="GO:0003677">
    <property type="term" value="F:DNA binding"/>
    <property type="evidence" value="ECO:0007669"/>
    <property type="project" value="InterPro"/>
</dbReference>
<dbReference type="EMBL" id="VZOJ01000011">
    <property type="protein sequence ID" value="KAB0643563.1"/>
    <property type="molecule type" value="Genomic_DNA"/>
</dbReference>
<dbReference type="PANTHER" id="PTHR47515">
    <property type="entry name" value="LOW CALCIUM RESPONSE LOCUS PROTEIN T"/>
    <property type="match status" value="1"/>
</dbReference>
<organism evidence="3 4">
    <name type="scientific">Burkholderia latens</name>
    <dbReference type="NCBI Taxonomy" id="488446"/>
    <lineage>
        <taxon>Bacteria</taxon>
        <taxon>Pseudomonadati</taxon>
        <taxon>Pseudomonadota</taxon>
        <taxon>Betaproteobacteria</taxon>
        <taxon>Burkholderiales</taxon>
        <taxon>Burkholderiaceae</taxon>
        <taxon>Burkholderia</taxon>
        <taxon>Burkholderia cepacia complex</taxon>
    </lineage>
</organism>
<accession>A0A6H9SVA0</accession>
<dbReference type="SUPFAM" id="SSF53098">
    <property type="entry name" value="Ribonuclease H-like"/>
    <property type="match status" value="1"/>
</dbReference>
<protein>
    <submittedName>
        <fullName evidence="3">IS3 family transposase</fullName>
    </submittedName>
</protein>
<proteinExistence type="predicted"/>
<keyword evidence="4" id="KW-1185">Reference proteome</keyword>
<dbReference type="NCBIfam" id="NF033516">
    <property type="entry name" value="transpos_IS3"/>
    <property type="match status" value="1"/>
</dbReference>
<dbReference type="GO" id="GO:0015074">
    <property type="term" value="P:DNA integration"/>
    <property type="evidence" value="ECO:0007669"/>
    <property type="project" value="InterPro"/>
</dbReference>
<dbReference type="SUPFAM" id="SSF46689">
    <property type="entry name" value="Homeodomain-like"/>
    <property type="match status" value="1"/>
</dbReference>
<evidence type="ECO:0000313" key="3">
    <source>
        <dbReference type="EMBL" id="KAB0643563.1"/>
    </source>
</evidence>
<dbReference type="InterPro" id="IPR002514">
    <property type="entry name" value="Transposase_8"/>
</dbReference>
<feature type="domain" description="Integrase catalytic" evidence="2">
    <location>
        <begin position="194"/>
        <end position="360"/>
    </location>
</feature>
<gene>
    <name evidence="3" type="ORF">F7R21_06875</name>
</gene>
<dbReference type="AlphaFoldDB" id="A0A6H9SVA0"/>
<dbReference type="PANTHER" id="PTHR47515:SF1">
    <property type="entry name" value="BLR2054 PROTEIN"/>
    <property type="match status" value="1"/>
</dbReference>
<dbReference type="GO" id="GO:0004803">
    <property type="term" value="F:transposase activity"/>
    <property type="evidence" value="ECO:0007669"/>
    <property type="project" value="InterPro"/>
</dbReference>
<dbReference type="InterPro" id="IPR048020">
    <property type="entry name" value="Transpos_IS3"/>
</dbReference>
<reference evidence="3 4" key="1">
    <citation type="submission" date="2019-09" db="EMBL/GenBank/DDBJ databases">
        <title>Draft genome sequences of 48 bacterial type strains from the CCUG.</title>
        <authorList>
            <person name="Tunovic T."/>
            <person name="Pineiro-Iglesias B."/>
            <person name="Unosson C."/>
            <person name="Inganas E."/>
            <person name="Ohlen M."/>
            <person name="Cardew S."/>
            <person name="Jensie-Markopoulos S."/>
            <person name="Salva-Serra F."/>
            <person name="Jaen-Luchoro D."/>
            <person name="Karlsson R."/>
            <person name="Svensson-Stadler L."/>
            <person name="Chun J."/>
            <person name="Moore E."/>
        </authorList>
    </citation>
    <scope>NUCLEOTIDE SEQUENCE [LARGE SCALE GENOMIC DNA]</scope>
    <source>
        <strain evidence="3 4">CCUG 54555</strain>
    </source>
</reference>
<dbReference type="InterPro" id="IPR025948">
    <property type="entry name" value="HTH-like_dom"/>
</dbReference>
<dbReference type="Pfam" id="PF13276">
    <property type="entry name" value="HTH_21"/>
    <property type="match status" value="1"/>
</dbReference>